<reference evidence="1 2" key="1">
    <citation type="submission" date="2019-02" db="EMBL/GenBank/DDBJ databases">
        <title>Deep-cultivation of Planctomycetes and their phenomic and genomic characterization uncovers novel biology.</title>
        <authorList>
            <person name="Wiegand S."/>
            <person name="Jogler M."/>
            <person name="Boedeker C."/>
            <person name="Pinto D."/>
            <person name="Vollmers J."/>
            <person name="Rivas-Marin E."/>
            <person name="Kohn T."/>
            <person name="Peeters S.H."/>
            <person name="Heuer A."/>
            <person name="Rast P."/>
            <person name="Oberbeckmann S."/>
            <person name="Bunk B."/>
            <person name="Jeske O."/>
            <person name="Meyerdierks A."/>
            <person name="Storesund J.E."/>
            <person name="Kallscheuer N."/>
            <person name="Luecker S."/>
            <person name="Lage O.M."/>
            <person name="Pohl T."/>
            <person name="Merkel B.J."/>
            <person name="Hornburger P."/>
            <person name="Mueller R.-W."/>
            <person name="Bruemmer F."/>
            <person name="Labrenz M."/>
            <person name="Spormann A.M."/>
            <person name="Op Den Camp H."/>
            <person name="Overmann J."/>
            <person name="Amann R."/>
            <person name="Jetten M.S.M."/>
            <person name="Mascher T."/>
            <person name="Medema M.H."/>
            <person name="Devos D.P."/>
            <person name="Kaster A.-K."/>
            <person name="Ovreas L."/>
            <person name="Rohde M."/>
            <person name="Galperin M.Y."/>
            <person name="Jogler C."/>
        </authorList>
    </citation>
    <scope>NUCLEOTIDE SEQUENCE [LARGE SCALE GENOMIC DNA]</scope>
    <source>
        <strain evidence="1 2">V7</strain>
    </source>
</reference>
<evidence type="ECO:0000313" key="1">
    <source>
        <dbReference type="EMBL" id="TWU65654.1"/>
    </source>
</evidence>
<organism evidence="1 2">
    <name type="scientific">Crateriforma conspicua</name>
    <dbReference type="NCBI Taxonomy" id="2527996"/>
    <lineage>
        <taxon>Bacteria</taxon>
        <taxon>Pseudomonadati</taxon>
        <taxon>Planctomycetota</taxon>
        <taxon>Planctomycetia</taxon>
        <taxon>Planctomycetales</taxon>
        <taxon>Planctomycetaceae</taxon>
        <taxon>Crateriforma</taxon>
    </lineage>
</organism>
<dbReference type="EMBL" id="SJPZ01000001">
    <property type="protein sequence ID" value="TWU65654.1"/>
    <property type="molecule type" value="Genomic_DNA"/>
</dbReference>
<sequence>MCQHRAADVLKDVGFFYVFIAKAVCDRSPRAPARPSRASRIVVFLQTDDIASRPPRPRANKPPCQAGATNFYHYFDNGLSCIHILAALQ</sequence>
<comment type="caution">
    <text evidence="1">The sequence shown here is derived from an EMBL/GenBank/DDBJ whole genome shotgun (WGS) entry which is preliminary data.</text>
</comment>
<name>A0A5C6FTN6_9PLAN</name>
<protein>
    <submittedName>
        <fullName evidence="1">Uncharacterized protein</fullName>
    </submittedName>
</protein>
<evidence type="ECO:0000313" key="2">
    <source>
        <dbReference type="Proteomes" id="UP000316476"/>
    </source>
</evidence>
<dbReference type="Proteomes" id="UP000316476">
    <property type="component" value="Unassembled WGS sequence"/>
</dbReference>
<proteinExistence type="predicted"/>
<accession>A0A5C6FTN6</accession>
<dbReference type="AlphaFoldDB" id="A0A5C6FTN6"/>
<gene>
    <name evidence="1" type="ORF">V7x_12020</name>
</gene>